<feature type="transmembrane region" description="Helical" evidence="2">
    <location>
        <begin position="336"/>
        <end position="356"/>
    </location>
</feature>
<gene>
    <name evidence="3" type="ORF">DTL70_28760</name>
</gene>
<dbReference type="PANTHER" id="PTHR37312:SF1">
    <property type="entry name" value="MEMBRANE-BOUND ACYLTRANSFERASE YKRP-RELATED"/>
    <property type="match status" value="1"/>
</dbReference>
<dbReference type="AlphaFoldDB" id="A0A367EDS4"/>
<feature type="transmembrane region" description="Helical" evidence="2">
    <location>
        <begin position="439"/>
        <end position="461"/>
    </location>
</feature>
<dbReference type="InterPro" id="IPR052734">
    <property type="entry name" value="Nod_factor_acetyltransferase"/>
</dbReference>
<sequence>MVGTGAAGVGTTDPRTAGGGTSRTRAAGAGTTGSRTTGSRPAGGGTPGAAPYPPSARTAPAAPPVPAPSPSSAPRQRPRARLREREGLRSRTRTHAGAATDTTAAAGTAAGARYRALAPVPPTGATRAATGGARLRRAVRAPQPRRRRDRGSARRYSGRDPFLDNAKFLLVVLVVLAHNWAPVADGMRGAKAAWLLVYAFHLPALSLLSGYLSRGFTGRPDQVRRLLTHVLVPYLAFEAAYAGMDTLLWGRPFAVTLTRPSFVCWFLAALLVWRLTAPLWHAVRWPVALAALVSVSTGFLHLGGEPALPRLLMYWPWFVLGLRLRPAQLRLVGSRAARLCALPVVAAAVAGAWWAAPRVSRDWLLMEATSEELGLSPLRYVCVRLALFGVGAVLVAAFLALVSPRVTRFSALGACALYPFLLHGLVIEAVEGAGGYRLVLGWGLPAVAGTTVLAVGLAVLLSTPQVRSCLWPFVEPPFPRWLRSRDRTGGDPTDPHRPECVAGANGVADVNGVNGVASVNGVAGGAFAHGPGPCVNRARQGGSSAARNGR</sequence>
<feature type="transmembrane region" description="Helical" evidence="2">
    <location>
        <begin position="307"/>
        <end position="324"/>
    </location>
</feature>
<organism evidence="3 4">
    <name type="scientific">Streptomyces diacarni</name>
    <dbReference type="NCBI Taxonomy" id="2800381"/>
    <lineage>
        <taxon>Bacteria</taxon>
        <taxon>Bacillati</taxon>
        <taxon>Actinomycetota</taxon>
        <taxon>Actinomycetes</taxon>
        <taxon>Kitasatosporales</taxon>
        <taxon>Streptomycetaceae</taxon>
        <taxon>Streptomyces</taxon>
    </lineage>
</organism>
<protein>
    <recommendedName>
        <fullName evidence="5">Acyltransferase family protein</fullName>
    </recommendedName>
</protein>
<feature type="compositionally biased region" description="Basic residues" evidence="1">
    <location>
        <begin position="134"/>
        <end position="149"/>
    </location>
</feature>
<dbReference type="PANTHER" id="PTHR37312">
    <property type="entry name" value="MEMBRANE-BOUND ACYLTRANSFERASE YKRP-RELATED"/>
    <property type="match status" value="1"/>
</dbReference>
<dbReference type="EMBL" id="QOIN01000061">
    <property type="protein sequence ID" value="RCG16228.1"/>
    <property type="molecule type" value="Genomic_DNA"/>
</dbReference>
<keyword evidence="4" id="KW-1185">Reference proteome</keyword>
<feature type="transmembrane region" description="Helical" evidence="2">
    <location>
        <begin position="378"/>
        <end position="402"/>
    </location>
</feature>
<evidence type="ECO:0000256" key="1">
    <source>
        <dbReference type="SAM" id="MobiDB-lite"/>
    </source>
</evidence>
<keyword evidence="2" id="KW-1133">Transmembrane helix</keyword>
<keyword evidence="2" id="KW-0472">Membrane</keyword>
<proteinExistence type="predicted"/>
<feature type="compositionally biased region" description="Pro residues" evidence="1">
    <location>
        <begin position="61"/>
        <end position="71"/>
    </location>
</feature>
<feature type="transmembrane region" description="Helical" evidence="2">
    <location>
        <begin position="226"/>
        <end position="244"/>
    </location>
</feature>
<feature type="transmembrane region" description="Helical" evidence="2">
    <location>
        <begin position="193"/>
        <end position="214"/>
    </location>
</feature>
<feature type="region of interest" description="Disordered" evidence="1">
    <location>
        <begin position="1"/>
        <end position="156"/>
    </location>
</feature>
<reference evidence="3 4" key="1">
    <citation type="submission" date="2018-06" db="EMBL/GenBank/DDBJ databases">
        <title>Streptomyces reniochalinae sp. nov. and Streptomyces diacarnus sp. nov. from marine sponges.</title>
        <authorList>
            <person name="Li L."/>
        </authorList>
    </citation>
    <scope>NUCLEOTIDE SEQUENCE [LARGE SCALE GENOMIC DNA]</scope>
    <source>
        <strain evidence="3 4">LHW51701</strain>
    </source>
</reference>
<evidence type="ECO:0000313" key="3">
    <source>
        <dbReference type="EMBL" id="RCG16228.1"/>
    </source>
</evidence>
<feature type="compositionally biased region" description="Low complexity" evidence="1">
    <location>
        <begin position="95"/>
        <end position="133"/>
    </location>
</feature>
<feature type="transmembrane region" description="Helical" evidence="2">
    <location>
        <begin position="162"/>
        <end position="181"/>
    </location>
</feature>
<evidence type="ECO:0000313" key="4">
    <source>
        <dbReference type="Proteomes" id="UP000252914"/>
    </source>
</evidence>
<feature type="transmembrane region" description="Helical" evidence="2">
    <location>
        <begin position="409"/>
        <end position="427"/>
    </location>
</feature>
<feature type="compositionally biased region" description="Low complexity" evidence="1">
    <location>
        <begin position="9"/>
        <end position="40"/>
    </location>
</feature>
<keyword evidence="2" id="KW-0812">Transmembrane</keyword>
<feature type="transmembrane region" description="Helical" evidence="2">
    <location>
        <begin position="282"/>
        <end position="301"/>
    </location>
</feature>
<accession>A0A367EDS4</accession>
<dbReference type="Proteomes" id="UP000252914">
    <property type="component" value="Unassembled WGS sequence"/>
</dbReference>
<evidence type="ECO:0000256" key="2">
    <source>
        <dbReference type="SAM" id="Phobius"/>
    </source>
</evidence>
<name>A0A367EDS4_9ACTN</name>
<feature type="transmembrane region" description="Helical" evidence="2">
    <location>
        <begin position="256"/>
        <end position="275"/>
    </location>
</feature>
<evidence type="ECO:0008006" key="5">
    <source>
        <dbReference type="Google" id="ProtNLM"/>
    </source>
</evidence>
<comment type="caution">
    <text evidence="3">The sequence shown here is derived from an EMBL/GenBank/DDBJ whole genome shotgun (WGS) entry which is preliminary data.</text>
</comment>